<feature type="domain" description="SGNH hydrolase-type esterase" evidence="3">
    <location>
        <begin position="67"/>
        <end position="228"/>
    </location>
</feature>
<dbReference type="AlphaFoldDB" id="A0A7W6AC06"/>
<dbReference type="InterPro" id="IPR051532">
    <property type="entry name" value="Ester_Hydrolysis_Enzymes"/>
</dbReference>
<evidence type="ECO:0000313" key="5">
    <source>
        <dbReference type="Proteomes" id="UP000538670"/>
    </source>
</evidence>
<dbReference type="Gene3D" id="3.40.50.1110">
    <property type="entry name" value="SGNH hydrolase"/>
    <property type="match status" value="1"/>
</dbReference>
<dbReference type="RefSeq" id="WP_183952587.1">
    <property type="nucleotide sequence ID" value="NZ_JACIDH010000017.1"/>
</dbReference>
<dbReference type="PANTHER" id="PTHR30383:SF5">
    <property type="entry name" value="SGNH HYDROLASE-TYPE ESTERASE DOMAIN-CONTAINING PROTEIN"/>
    <property type="match status" value="1"/>
</dbReference>
<feature type="chain" id="PRO_5031155308" evidence="2">
    <location>
        <begin position="21"/>
        <end position="264"/>
    </location>
</feature>
<protein>
    <submittedName>
        <fullName evidence="4">Lysophospholipase L1-like esterase</fullName>
    </submittedName>
</protein>
<dbReference type="GO" id="GO:0004622">
    <property type="term" value="F:phosphatidylcholine lysophospholipase activity"/>
    <property type="evidence" value="ECO:0007669"/>
    <property type="project" value="TreeGrafter"/>
</dbReference>
<dbReference type="PANTHER" id="PTHR30383">
    <property type="entry name" value="THIOESTERASE 1/PROTEASE 1/LYSOPHOSPHOLIPASE L1"/>
    <property type="match status" value="1"/>
</dbReference>
<sequence length="264" mass="28327">MSRLVLAALIALTLATPAASQQKETDAQRWTREWEERLHNDFAYLARYRDDNAKLAAPVAGQPRVVFMGDSITEGWVGKMPQFFVPGRIGRGISGQTTSQMLLRFRQDVIDLKPAVVQIMAGTNDIAGNTGPTTDAQVEGNIMSMVELAQANGIRVILASIPPADHFEWKPGLATAPRIATLNAWLKDYAKRVGATYADYWSALHVGDALNPAYGTDGVHPNAAGYAAMAPVADAAIKQALAKPQPRSAFPHSSPGRGGGRPKA</sequence>
<proteinExistence type="predicted"/>
<dbReference type="InterPro" id="IPR013830">
    <property type="entry name" value="SGNH_hydro"/>
</dbReference>
<dbReference type="Pfam" id="PF13472">
    <property type="entry name" value="Lipase_GDSL_2"/>
    <property type="match status" value="1"/>
</dbReference>
<feature type="region of interest" description="Disordered" evidence="1">
    <location>
        <begin position="242"/>
        <end position="264"/>
    </location>
</feature>
<accession>A0A7W6AC06</accession>
<organism evidence="4 5">
    <name type="scientific">Sphingomonas pseudosanguinis</name>
    <dbReference type="NCBI Taxonomy" id="413712"/>
    <lineage>
        <taxon>Bacteria</taxon>
        <taxon>Pseudomonadati</taxon>
        <taxon>Pseudomonadota</taxon>
        <taxon>Alphaproteobacteria</taxon>
        <taxon>Sphingomonadales</taxon>
        <taxon>Sphingomonadaceae</taxon>
        <taxon>Sphingomonas</taxon>
    </lineage>
</organism>
<evidence type="ECO:0000256" key="2">
    <source>
        <dbReference type="SAM" id="SignalP"/>
    </source>
</evidence>
<evidence type="ECO:0000256" key="1">
    <source>
        <dbReference type="SAM" id="MobiDB-lite"/>
    </source>
</evidence>
<dbReference type="CDD" id="cd04501">
    <property type="entry name" value="SGNH_hydrolase_like_4"/>
    <property type="match status" value="1"/>
</dbReference>
<evidence type="ECO:0000313" key="4">
    <source>
        <dbReference type="EMBL" id="MBB3880537.1"/>
    </source>
</evidence>
<dbReference type="Proteomes" id="UP000538670">
    <property type="component" value="Unassembled WGS sequence"/>
</dbReference>
<reference evidence="4 5" key="1">
    <citation type="submission" date="2020-08" db="EMBL/GenBank/DDBJ databases">
        <title>Genomic Encyclopedia of Type Strains, Phase IV (KMG-IV): sequencing the most valuable type-strain genomes for metagenomic binning, comparative biology and taxonomic classification.</title>
        <authorList>
            <person name="Goeker M."/>
        </authorList>
    </citation>
    <scope>NUCLEOTIDE SEQUENCE [LARGE SCALE GENOMIC DNA]</scope>
    <source>
        <strain evidence="4 5">DSM 19512</strain>
    </source>
</reference>
<keyword evidence="2" id="KW-0732">Signal</keyword>
<feature type="signal peptide" evidence="2">
    <location>
        <begin position="1"/>
        <end position="20"/>
    </location>
</feature>
<gene>
    <name evidence="4" type="ORF">GGR48_002984</name>
</gene>
<dbReference type="SUPFAM" id="SSF52266">
    <property type="entry name" value="SGNH hydrolase"/>
    <property type="match status" value="1"/>
</dbReference>
<dbReference type="EMBL" id="JACIDH010000017">
    <property type="protein sequence ID" value="MBB3880537.1"/>
    <property type="molecule type" value="Genomic_DNA"/>
</dbReference>
<evidence type="ECO:0000259" key="3">
    <source>
        <dbReference type="Pfam" id="PF13472"/>
    </source>
</evidence>
<keyword evidence="5" id="KW-1185">Reference proteome</keyword>
<name>A0A7W6AC06_9SPHN</name>
<comment type="caution">
    <text evidence="4">The sequence shown here is derived from an EMBL/GenBank/DDBJ whole genome shotgun (WGS) entry which is preliminary data.</text>
</comment>
<dbReference type="InterPro" id="IPR036514">
    <property type="entry name" value="SGNH_hydro_sf"/>
</dbReference>